<dbReference type="Gene3D" id="3.30.70.1440">
    <property type="entry name" value="Multidrug efflux transporter AcrB pore domain"/>
    <property type="match status" value="1"/>
</dbReference>
<dbReference type="InterPro" id="IPR027463">
    <property type="entry name" value="AcrB_DN_DC_subdom"/>
</dbReference>
<feature type="transmembrane region" description="Helical" evidence="1">
    <location>
        <begin position="13"/>
        <end position="33"/>
    </location>
</feature>
<dbReference type="PANTHER" id="PTHR32063">
    <property type="match status" value="1"/>
</dbReference>
<protein>
    <submittedName>
        <fullName evidence="2">Efflux RND transporter permease subunit</fullName>
    </submittedName>
</protein>
<feature type="transmembrane region" description="Helical" evidence="1">
    <location>
        <begin position="954"/>
        <end position="973"/>
    </location>
</feature>
<feature type="transmembrane region" description="Helical" evidence="1">
    <location>
        <begin position="464"/>
        <end position="491"/>
    </location>
</feature>
<dbReference type="PANTHER" id="PTHR32063:SF18">
    <property type="entry name" value="CATION EFFLUX SYSTEM PROTEIN"/>
    <property type="match status" value="1"/>
</dbReference>
<accession>A0ABY5V3R2</accession>
<dbReference type="SUPFAM" id="SSF82866">
    <property type="entry name" value="Multidrug efflux transporter AcrB transmembrane domain"/>
    <property type="match status" value="2"/>
</dbReference>
<dbReference type="InterPro" id="IPR001036">
    <property type="entry name" value="Acrflvin-R"/>
</dbReference>
<dbReference type="Pfam" id="PF00873">
    <property type="entry name" value="ACR_tran"/>
    <property type="match status" value="1"/>
</dbReference>
<feature type="transmembrane region" description="Helical" evidence="1">
    <location>
        <begin position="908"/>
        <end position="933"/>
    </location>
</feature>
<dbReference type="GeneID" id="82891097"/>
<dbReference type="SUPFAM" id="SSF82714">
    <property type="entry name" value="Multidrug efflux transporter AcrB TolC docking domain, DN and DC subdomains"/>
    <property type="match status" value="2"/>
</dbReference>
<dbReference type="Proteomes" id="UP001059295">
    <property type="component" value="Chromosome"/>
</dbReference>
<reference evidence="2" key="1">
    <citation type="journal article" date="2022" name="Cell">
        <title>Design, construction, and in vivo augmentation of a complex gut microbiome.</title>
        <authorList>
            <person name="Cheng A.G."/>
            <person name="Ho P.Y."/>
            <person name="Aranda-Diaz A."/>
            <person name="Jain S."/>
            <person name="Yu F.B."/>
            <person name="Meng X."/>
            <person name="Wang M."/>
            <person name="Iakiviak M."/>
            <person name="Nagashima K."/>
            <person name="Zhao A."/>
            <person name="Murugkar P."/>
            <person name="Patil A."/>
            <person name="Atabakhsh K."/>
            <person name="Weakley A."/>
            <person name="Yan J."/>
            <person name="Brumbaugh A.R."/>
            <person name="Higginbottom S."/>
            <person name="Dimas A."/>
            <person name="Shiver A.L."/>
            <person name="Deutschbauer A."/>
            <person name="Neff N."/>
            <person name="Sonnenburg J.L."/>
            <person name="Huang K.C."/>
            <person name="Fischbach M.A."/>
        </authorList>
    </citation>
    <scope>NUCLEOTIDE SEQUENCE</scope>
    <source>
        <strain evidence="2">AP11</strain>
    </source>
</reference>
<feature type="transmembrane region" description="Helical" evidence="1">
    <location>
        <begin position="390"/>
        <end position="408"/>
    </location>
</feature>
<dbReference type="RefSeq" id="WP_034283341.1">
    <property type="nucleotide sequence ID" value="NZ_CAPH01000017.1"/>
</dbReference>
<keyword evidence="3" id="KW-1185">Reference proteome</keyword>
<evidence type="ECO:0000313" key="2">
    <source>
        <dbReference type="EMBL" id="UWN58274.1"/>
    </source>
</evidence>
<feature type="transmembrane region" description="Helical" evidence="1">
    <location>
        <begin position="882"/>
        <end position="902"/>
    </location>
</feature>
<dbReference type="Gene3D" id="1.20.1640.10">
    <property type="entry name" value="Multidrug efflux transporter AcrB transmembrane domain"/>
    <property type="match status" value="2"/>
</dbReference>
<keyword evidence="1" id="KW-0812">Transmembrane</keyword>
<keyword evidence="1" id="KW-1133">Transmembrane helix</keyword>
<feature type="transmembrane region" description="Helical" evidence="1">
    <location>
        <begin position="979"/>
        <end position="1006"/>
    </location>
</feature>
<gene>
    <name evidence="2" type="ORF">NQ491_05145</name>
</gene>
<name>A0ABY5V3R2_9BACT</name>
<feature type="transmembrane region" description="Helical" evidence="1">
    <location>
        <begin position="361"/>
        <end position="378"/>
    </location>
</feature>
<feature type="transmembrane region" description="Helical" evidence="1">
    <location>
        <begin position="429"/>
        <end position="452"/>
    </location>
</feature>
<dbReference type="Gene3D" id="3.30.70.1320">
    <property type="entry name" value="Multidrug efflux transporter AcrB pore domain like"/>
    <property type="match status" value="1"/>
</dbReference>
<organism evidence="2 3">
    <name type="scientific">Alistipes ihumii AP11</name>
    <dbReference type="NCBI Taxonomy" id="1211813"/>
    <lineage>
        <taxon>Bacteria</taxon>
        <taxon>Pseudomonadati</taxon>
        <taxon>Bacteroidota</taxon>
        <taxon>Bacteroidia</taxon>
        <taxon>Bacteroidales</taxon>
        <taxon>Rikenellaceae</taxon>
        <taxon>Alistipes</taxon>
    </lineage>
</organism>
<feature type="transmembrane region" description="Helical" evidence="1">
    <location>
        <begin position="855"/>
        <end position="875"/>
    </location>
</feature>
<feature type="transmembrane region" description="Helical" evidence="1">
    <location>
        <begin position="335"/>
        <end position="354"/>
    </location>
</feature>
<keyword evidence="1" id="KW-0472">Membrane</keyword>
<evidence type="ECO:0000313" key="3">
    <source>
        <dbReference type="Proteomes" id="UP001059295"/>
    </source>
</evidence>
<dbReference type="EMBL" id="CP102294">
    <property type="protein sequence ID" value="UWN58274.1"/>
    <property type="molecule type" value="Genomic_DNA"/>
</dbReference>
<proteinExistence type="predicted"/>
<dbReference type="Gene3D" id="3.30.70.1430">
    <property type="entry name" value="Multidrug efflux transporter AcrB pore domain"/>
    <property type="match status" value="2"/>
</dbReference>
<dbReference type="Gene3D" id="3.30.2090.10">
    <property type="entry name" value="Multidrug efflux transporter AcrB TolC docking domain, DN and DC subdomains"/>
    <property type="match status" value="2"/>
</dbReference>
<dbReference type="SUPFAM" id="SSF82693">
    <property type="entry name" value="Multidrug efflux transporter AcrB pore domain, PN1, PN2, PC1 and PC2 subdomains"/>
    <property type="match status" value="2"/>
</dbReference>
<sequence length="1027" mass="113228">MNLPRYSLDNPKVIWFFLAVLFIGGLVAFGHLGKKEDAPFVIKSASIVTRYPGATPEEVEQLITEPIEREIQSMRRVYKITSESFYGMSKIMIELLPSTPADEMPQMWDELRRKILTVQAVLPEGASPISVGDDYGDVFGIYYGLSADPGFTYEEMRDWAQRIKTELVPVDGVQKVTLFGEQQDVVNVRVSMAALASLFIAPDEIIRILGSQNALVGSSEKLAGDMQIRIIETGTYKSLDDIRNQLLTSSQGLQVRLGDIARVETGYAEPPSTLMRVNGQRAIGIGISTDPEKDVVRTGRLIERKLATITPMMPLGIALQTLYPENRIAAEANRAFVMNLLESVAIVILLIMAIMGFRAGLLIGSSLLFTIGGTLLIMQGLDVGLNRTSLAGFIIAMGMLVDNAIVVTDNAQNAMLRGVPRDRALIGGATVPQWGLFGATLIAVFSFLPLYLAPSAVAEIVKPLFVVLAISLTLSWVLALSQTPLFGSYILRDRSGAVPRDPYAGRFYRRFDRLLGALIRWRYAVAAVVLALFAGALYAMSVMPQNFFPNLDKPYFRADCFLPDGYNIRDMERQTARLDRWLRDQPSVRTVSVTMGSSPPRYYLASPSFGPKPNFANVLVELSSKDSTAAVEQRFDRYVRENCPDLLVRSSLFKLSPAVEAAIEIGFIGPDIDTLAELTEQAQRIMASIPEVGDIRNSWGNAVPIWTPVYSQEKGPRLGITRSAMAQQMNIATSGYRLGEFRYKDRLMPILLVDENLTDFSLDNLRSIPIYSPSGKVYPLEQVTERFDFDYRYGVVKRYNRERVMMAQCDPVRGANTKRAFAEVFSRIESEVRLPEGYTMKVFGEQQSQEDSNAALAEGMPLTLLLIFATLLLLFRSYKKPVVILLMVPLIFIGVVLGLWVTGKQFDFFAMLGLLGLVGMNVKNAIVLVDRIGGESAGGKSPYEAVVSATRSRIVPVLMASGTTILGMLPLLFDSMFGGMAATIMGGLLVASLLTILVLPVAYCIFFRIRSPRAAGLQVSGPDTVDS</sequence>
<evidence type="ECO:0000256" key="1">
    <source>
        <dbReference type="SAM" id="Phobius"/>
    </source>
</evidence>
<feature type="transmembrane region" description="Helical" evidence="1">
    <location>
        <begin position="523"/>
        <end position="543"/>
    </location>
</feature>
<dbReference type="PRINTS" id="PR00702">
    <property type="entry name" value="ACRIFLAVINRP"/>
</dbReference>